<feature type="domain" description="Nucleoside transporter/FeoB GTPase Gate" evidence="10">
    <location>
        <begin position="91"/>
        <end position="188"/>
    </location>
</feature>
<dbReference type="GO" id="GO:0005337">
    <property type="term" value="F:nucleoside transmembrane transporter activity"/>
    <property type="evidence" value="ECO:0007669"/>
    <property type="project" value="InterPro"/>
</dbReference>
<evidence type="ECO:0000259" key="8">
    <source>
        <dbReference type="Pfam" id="PF01773"/>
    </source>
</evidence>
<dbReference type="InterPro" id="IPR008276">
    <property type="entry name" value="C_nuclsd_transpt"/>
</dbReference>
<evidence type="ECO:0000256" key="1">
    <source>
        <dbReference type="ARBA" id="ARBA00004651"/>
    </source>
</evidence>
<dbReference type="GO" id="GO:0015293">
    <property type="term" value="F:symporter activity"/>
    <property type="evidence" value="ECO:0007669"/>
    <property type="project" value="TreeGrafter"/>
</dbReference>
<dbReference type="Pfam" id="PF07662">
    <property type="entry name" value="Nucleos_tra2_C"/>
    <property type="match status" value="1"/>
</dbReference>
<feature type="transmembrane region" description="Helical" evidence="7">
    <location>
        <begin position="87"/>
        <end position="107"/>
    </location>
</feature>
<evidence type="ECO:0000256" key="3">
    <source>
        <dbReference type="ARBA" id="ARBA00022475"/>
    </source>
</evidence>
<evidence type="ECO:0000313" key="11">
    <source>
        <dbReference type="EMBL" id="URQ63661.1"/>
    </source>
</evidence>
<feature type="domain" description="Concentrative nucleoside transporter C-terminal" evidence="9">
    <location>
        <begin position="200"/>
        <end position="399"/>
    </location>
</feature>
<feature type="transmembrane region" description="Helical" evidence="7">
    <location>
        <begin position="255"/>
        <end position="276"/>
    </location>
</feature>
<feature type="transmembrane region" description="Helical" evidence="7">
    <location>
        <begin position="33"/>
        <end position="52"/>
    </location>
</feature>
<dbReference type="GO" id="GO:0005886">
    <property type="term" value="C:plasma membrane"/>
    <property type="evidence" value="ECO:0007669"/>
    <property type="project" value="UniProtKB-SubCell"/>
</dbReference>
<dbReference type="PANTHER" id="PTHR10590:SF4">
    <property type="entry name" value="SOLUTE CARRIER FAMILY 28 MEMBER 3"/>
    <property type="match status" value="1"/>
</dbReference>
<evidence type="ECO:0000256" key="5">
    <source>
        <dbReference type="ARBA" id="ARBA00022989"/>
    </source>
</evidence>
<evidence type="ECO:0000259" key="10">
    <source>
        <dbReference type="Pfam" id="PF07670"/>
    </source>
</evidence>
<reference evidence="11" key="1">
    <citation type="submission" date="2022-05" db="EMBL/GenBank/DDBJ databases">
        <title>Single-amplified genomics reveal most streamlined microbe among free-living bacteria.</title>
        <authorList>
            <person name="Roda-Garcia J."/>
            <person name="Haro-Moreno J.M."/>
            <person name="Rodriguez-Valera F."/>
            <person name="Almagro-Moreno S."/>
            <person name="Lopez-Perez M."/>
        </authorList>
    </citation>
    <scope>NUCLEOTIDE SEQUENCE</scope>
    <source>
        <strain evidence="11">TMED112-D2-2</strain>
    </source>
</reference>
<comment type="subcellular location">
    <subcellularLocation>
        <location evidence="1">Cell membrane</location>
        <topology evidence="1">Multi-pass membrane protein</topology>
    </subcellularLocation>
</comment>
<dbReference type="EMBL" id="CP097966">
    <property type="protein sequence ID" value="URQ63661.1"/>
    <property type="molecule type" value="Genomic_DNA"/>
</dbReference>
<feature type="transmembrane region" description="Helical" evidence="7">
    <location>
        <begin position="6"/>
        <end position="21"/>
    </location>
</feature>
<proteinExistence type="inferred from homology"/>
<keyword evidence="5 7" id="KW-1133">Transmembrane helix</keyword>
<dbReference type="Pfam" id="PF01773">
    <property type="entry name" value="Nucleos_tra2_N"/>
    <property type="match status" value="1"/>
</dbReference>
<dbReference type="InterPro" id="IPR002668">
    <property type="entry name" value="CNT_N_dom"/>
</dbReference>
<dbReference type="PANTHER" id="PTHR10590">
    <property type="entry name" value="SODIUM/NUCLEOSIDE COTRANSPORTER"/>
    <property type="match status" value="1"/>
</dbReference>
<evidence type="ECO:0000313" key="12">
    <source>
        <dbReference type="Proteomes" id="UP001056381"/>
    </source>
</evidence>
<organism evidence="11 12">
    <name type="scientific">SAR86 cluster bacterium</name>
    <dbReference type="NCBI Taxonomy" id="2030880"/>
    <lineage>
        <taxon>Bacteria</taxon>
        <taxon>Pseudomonadati</taxon>
        <taxon>Pseudomonadota</taxon>
        <taxon>Gammaproteobacteria</taxon>
        <taxon>SAR86 cluster</taxon>
    </lineage>
</organism>
<accession>A0A9Q8X4P1</accession>
<feature type="domain" description="Concentrative nucleoside transporter N-terminal" evidence="8">
    <location>
        <begin position="10"/>
        <end position="81"/>
    </location>
</feature>
<dbReference type="InterPro" id="IPR011642">
    <property type="entry name" value="Gate_dom"/>
</dbReference>
<protein>
    <submittedName>
        <fullName evidence="11">Na+-dependent nucleoside transporter</fullName>
    </submittedName>
</protein>
<sequence length="402" mass="43347">MEYYLQVLIGGLVLIAVTVPLSDNYKQIKVKNIFFAILMMFVFAFILLNDFVNNFFEALSNGVAKLSSATAEGTSFLFGSLFEAHPYIFALNVLPLIIVMSCISALLWHWRVLPLIIKGLSYVCERLFNLGGPVSFGAAANVFVGQVEAPLFVRPYLKTMSNKELLILMTAGMATVSGSVMIALAGQLENQFEGLNVVQHFLTASILSVPAAIMYAEIMSPSADITHNLKSSEEKNIYQGSMDAITRGTRDGLGIAVNVAAIVLAVLALVSIVDGFLSIFGDISLQKILGYIFAPICWLMGVPWNESANAAELLGIKLATNEFVAYIQFGSLDPEYFTERTKVILLYALCGFANFSSVGILISGIGAMAPERRIDLIKVSGKALIGATLASCMSGLVAGIFV</sequence>
<keyword evidence="4 7" id="KW-0812">Transmembrane</keyword>
<evidence type="ECO:0000259" key="9">
    <source>
        <dbReference type="Pfam" id="PF07662"/>
    </source>
</evidence>
<feature type="transmembrane region" description="Helical" evidence="7">
    <location>
        <begin position="165"/>
        <end position="185"/>
    </location>
</feature>
<evidence type="ECO:0000256" key="2">
    <source>
        <dbReference type="ARBA" id="ARBA00009033"/>
    </source>
</evidence>
<feature type="transmembrane region" description="Helical" evidence="7">
    <location>
        <begin position="197"/>
        <end position="216"/>
    </location>
</feature>
<dbReference type="Proteomes" id="UP001056381">
    <property type="component" value="Chromosome"/>
</dbReference>
<comment type="similarity">
    <text evidence="2">Belongs to the concentrative nucleoside transporter (CNT) (TC 2.A.41) family.</text>
</comment>
<evidence type="ECO:0000256" key="4">
    <source>
        <dbReference type="ARBA" id="ARBA00022692"/>
    </source>
</evidence>
<feature type="transmembrane region" description="Helical" evidence="7">
    <location>
        <begin position="381"/>
        <end position="401"/>
    </location>
</feature>
<evidence type="ECO:0000256" key="6">
    <source>
        <dbReference type="ARBA" id="ARBA00023136"/>
    </source>
</evidence>
<keyword evidence="3" id="KW-1003">Cell membrane</keyword>
<name>A0A9Q8X4P1_9GAMM</name>
<dbReference type="Pfam" id="PF07670">
    <property type="entry name" value="Gate"/>
    <property type="match status" value="1"/>
</dbReference>
<evidence type="ECO:0000256" key="7">
    <source>
        <dbReference type="SAM" id="Phobius"/>
    </source>
</evidence>
<keyword evidence="12" id="KW-1185">Reference proteome</keyword>
<feature type="transmembrane region" description="Helical" evidence="7">
    <location>
        <begin position="344"/>
        <end position="369"/>
    </location>
</feature>
<dbReference type="AlphaFoldDB" id="A0A9Q8X4P1"/>
<keyword evidence="6 7" id="KW-0472">Membrane</keyword>
<dbReference type="InterPro" id="IPR011657">
    <property type="entry name" value="CNT_C_dom"/>
</dbReference>
<gene>
    <name evidence="11" type="ORF">M9B40_02550</name>
</gene>